<proteinExistence type="predicted"/>
<dbReference type="EMBL" id="GEDG01035319">
    <property type="protein sequence ID" value="JAP09279.1"/>
    <property type="molecule type" value="Transcribed_RNA"/>
</dbReference>
<accession>A0A0V0GLZ6</accession>
<protein>
    <submittedName>
        <fullName evidence="1">Putative ovule protein</fullName>
    </submittedName>
</protein>
<sequence length="65" mass="7460">MQHAAANSNEKILVFIDGDMEYEIKRDQDQILTLKLQHQGLGIDDINSICQLYSGRETNIMGIYF</sequence>
<evidence type="ECO:0000313" key="1">
    <source>
        <dbReference type="EMBL" id="JAP09279.1"/>
    </source>
</evidence>
<dbReference type="AlphaFoldDB" id="A0A0V0GLZ6"/>
<reference evidence="1" key="1">
    <citation type="submission" date="2015-12" db="EMBL/GenBank/DDBJ databases">
        <title>Gene expression during late stages of embryo sac development: a critical building block for successful pollen-pistil interactions.</title>
        <authorList>
            <person name="Liu Y."/>
            <person name="Joly V."/>
            <person name="Sabar M."/>
            <person name="Matton D.P."/>
        </authorList>
    </citation>
    <scope>NUCLEOTIDE SEQUENCE</scope>
</reference>
<organism evidence="1">
    <name type="scientific">Solanum chacoense</name>
    <name type="common">Chaco potato</name>
    <dbReference type="NCBI Taxonomy" id="4108"/>
    <lineage>
        <taxon>Eukaryota</taxon>
        <taxon>Viridiplantae</taxon>
        <taxon>Streptophyta</taxon>
        <taxon>Embryophyta</taxon>
        <taxon>Tracheophyta</taxon>
        <taxon>Spermatophyta</taxon>
        <taxon>Magnoliopsida</taxon>
        <taxon>eudicotyledons</taxon>
        <taxon>Gunneridae</taxon>
        <taxon>Pentapetalae</taxon>
        <taxon>asterids</taxon>
        <taxon>lamiids</taxon>
        <taxon>Solanales</taxon>
        <taxon>Solanaceae</taxon>
        <taxon>Solanoideae</taxon>
        <taxon>Solaneae</taxon>
        <taxon>Solanum</taxon>
    </lineage>
</organism>
<name>A0A0V0GLZ6_SOLCH</name>